<evidence type="ECO:0000313" key="1">
    <source>
        <dbReference type="Proteomes" id="UP000694863"/>
    </source>
</evidence>
<dbReference type="Proteomes" id="UP000694863">
    <property type="component" value="Unplaced"/>
</dbReference>
<keyword evidence="2" id="KW-0675">Receptor</keyword>
<organism evidence="1 2">
    <name type="scientific">Echinops telfairi</name>
    <name type="common">Lesser hedgehog tenrec</name>
    <dbReference type="NCBI Taxonomy" id="9371"/>
    <lineage>
        <taxon>Eukaryota</taxon>
        <taxon>Metazoa</taxon>
        <taxon>Chordata</taxon>
        <taxon>Craniata</taxon>
        <taxon>Vertebrata</taxon>
        <taxon>Euteleostomi</taxon>
        <taxon>Mammalia</taxon>
        <taxon>Eutheria</taxon>
        <taxon>Afrotheria</taxon>
        <taxon>Tenrecidae</taxon>
        <taxon>Tenrecinae</taxon>
        <taxon>Echinops</taxon>
    </lineage>
</organism>
<sequence length="200" mass="22000">MFDILFQEQGSRTLAEVKGLQYVAGQTLKVKCQYPPQRAPYERKGWCKGLSLHGCLKLVSTSEPQTQTQASRFTIWDNPSAGFFTVVMADLREEDSGHYWCRNYPTSRHSASRSMKFYISVSAAPAKTSRQTPPRALSTAFTRTTWHQVPAQTWSSLAPIGAATIALSEYPSALSSNVLVAVLCGQLTAKLLGLAVLLVL</sequence>
<gene>
    <name evidence="2" type="primary">NCR2</name>
</gene>
<name>A0AC55DG34_ECHTE</name>
<accession>A0AC55DG34</accession>
<protein>
    <submittedName>
        <fullName evidence="2">Natural cytotoxicity triggering receptor 2</fullName>
    </submittedName>
</protein>
<keyword evidence="1" id="KW-1185">Reference proteome</keyword>
<evidence type="ECO:0000313" key="2">
    <source>
        <dbReference type="RefSeq" id="XP_045150708.1"/>
    </source>
</evidence>
<dbReference type="RefSeq" id="XP_045150708.1">
    <property type="nucleotide sequence ID" value="XM_045294773.1"/>
</dbReference>
<proteinExistence type="predicted"/>
<reference evidence="2" key="1">
    <citation type="submission" date="2025-08" db="UniProtKB">
        <authorList>
            <consortium name="RefSeq"/>
        </authorList>
    </citation>
    <scope>IDENTIFICATION</scope>
</reference>